<keyword evidence="2" id="KW-1185">Reference proteome</keyword>
<proteinExistence type="predicted"/>
<dbReference type="Proteomes" id="UP001370348">
    <property type="component" value="Chromosome"/>
</dbReference>
<gene>
    <name evidence="1" type="ORF">LZC94_29720</name>
</gene>
<dbReference type="EMBL" id="CP089984">
    <property type="protein sequence ID" value="WXB12020.1"/>
    <property type="molecule type" value="Genomic_DNA"/>
</dbReference>
<dbReference type="PANTHER" id="PTHR34613">
    <property type="entry name" value="SLL0800 PROTEIN"/>
    <property type="match status" value="1"/>
</dbReference>
<dbReference type="RefSeq" id="WP_394821637.1">
    <property type="nucleotide sequence ID" value="NZ_CP089984.1"/>
</dbReference>
<accession>A0ABZ2LMM5</accession>
<organism evidence="1 2">
    <name type="scientific">Pendulispora albinea</name>
    <dbReference type="NCBI Taxonomy" id="2741071"/>
    <lineage>
        <taxon>Bacteria</taxon>
        <taxon>Pseudomonadati</taxon>
        <taxon>Myxococcota</taxon>
        <taxon>Myxococcia</taxon>
        <taxon>Myxococcales</taxon>
        <taxon>Sorangiineae</taxon>
        <taxon>Pendulisporaceae</taxon>
        <taxon>Pendulispora</taxon>
    </lineage>
</organism>
<name>A0ABZ2LMM5_9BACT</name>
<evidence type="ECO:0000313" key="2">
    <source>
        <dbReference type="Proteomes" id="UP001370348"/>
    </source>
</evidence>
<protein>
    <submittedName>
        <fullName evidence="1">Uncharacterized protein</fullName>
    </submittedName>
</protein>
<dbReference type="PANTHER" id="PTHR34613:SF1">
    <property type="entry name" value="SLL6017 PROTEIN"/>
    <property type="match status" value="1"/>
</dbReference>
<sequence>MLRTPIPDFDSAHIGEADGTDPVPVTFTADLVIVLEQAGRNVCALILEPQLTPKANKRRVWPHYLTGAHAKLGCDVILLVVAVDEGVARWAREPIPLGHPGFCLTPLVLGPNDIPQILDPAEARKTPELAILSVMAHGQKEQPERAVEMAKAALAACHELDADRALPYSELVFLSLNQVAKAALENLMATRPFEYQSDFALKHRGEGRTEGRTEGIAEGRIHAILTVLEVRGLPIPNTARARILACTDLDVLNRWIRQAVTATSVDELLRDS</sequence>
<reference evidence="1 2" key="1">
    <citation type="submission" date="2021-12" db="EMBL/GenBank/DDBJ databases">
        <title>Discovery of the Pendulisporaceae a myxobacterial family with distinct sporulation behavior and unique specialized metabolism.</title>
        <authorList>
            <person name="Garcia R."/>
            <person name="Popoff A."/>
            <person name="Bader C.D."/>
            <person name="Loehr J."/>
            <person name="Walesch S."/>
            <person name="Walt C."/>
            <person name="Boldt J."/>
            <person name="Bunk B."/>
            <person name="Haeckl F.J.F.P.J."/>
            <person name="Gunesch A.P."/>
            <person name="Birkelbach J."/>
            <person name="Nuebel U."/>
            <person name="Pietschmann T."/>
            <person name="Bach T."/>
            <person name="Mueller R."/>
        </authorList>
    </citation>
    <scope>NUCLEOTIDE SEQUENCE [LARGE SCALE GENOMIC DNA]</scope>
    <source>
        <strain evidence="1 2">MSr11954</strain>
    </source>
</reference>
<evidence type="ECO:0000313" key="1">
    <source>
        <dbReference type="EMBL" id="WXB12020.1"/>
    </source>
</evidence>